<dbReference type="OrthoDB" id="9793581at2"/>
<dbReference type="AlphaFoldDB" id="A0A318D0R9"/>
<dbReference type="Pfam" id="PF02472">
    <property type="entry name" value="ExbD"/>
    <property type="match status" value="1"/>
</dbReference>
<dbReference type="GO" id="GO:0015031">
    <property type="term" value="P:protein transport"/>
    <property type="evidence" value="ECO:0007669"/>
    <property type="project" value="UniProtKB-KW"/>
</dbReference>
<dbReference type="PANTHER" id="PTHR30558">
    <property type="entry name" value="EXBD MEMBRANE COMPONENT OF PMF-DRIVEN MACROMOLECULE IMPORT SYSTEM"/>
    <property type="match status" value="1"/>
</dbReference>
<name>A0A318D0R9_9GAMM</name>
<evidence type="ECO:0000256" key="3">
    <source>
        <dbReference type="ARBA" id="ARBA00022475"/>
    </source>
</evidence>
<sequence>MMWLKKKKEDIQINLTPLIDVVFLLLIFFMVSTSFKKETKVSIELPQANGEQMESPEESIEVAISKSGDIFVNGNGLVNRELNTIIEAIKQSSTDNQTPVIISADAAAPYQAVITVMDAAGQAGFKNLTLPTLRPEAEDN</sequence>
<accession>A0A318D0R9</accession>
<dbReference type="PANTHER" id="PTHR30558:SF3">
    <property type="entry name" value="BIOPOLYMER TRANSPORT PROTEIN EXBD-RELATED"/>
    <property type="match status" value="1"/>
</dbReference>
<keyword evidence="6 8" id="KW-0472">Membrane</keyword>
<reference evidence="9 10" key="1">
    <citation type="submission" date="2018-05" db="EMBL/GenBank/DDBJ databases">
        <title>Kangiella spongicola genome sequence.</title>
        <authorList>
            <person name="Maclea K.S."/>
            <person name="Goen A.E."/>
            <person name="Kelley C."/>
            <person name="Underriner A."/>
            <person name="Silverwood T."/>
            <person name="Trachtenberg A.M."/>
        </authorList>
    </citation>
    <scope>NUCLEOTIDE SEQUENCE [LARGE SCALE GENOMIC DNA]</scope>
    <source>
        <strain evidence="9 10">ATCC BAA-2076</strain>
    </source>
</reference>
<comment type="caution">
    <text evidence="9">The sequence shown here is derived from an EMBL/GenBank/DDBJ whole genome shotgun (WGS) entry which is preliminary data.</text>
</comment>
<evidence type="ECO:0000256" key="8">
    <source>
        <dbReference type="SAM" id="Phobius"/>
    </source>
</evidence>
<dbReference type="InterPro" id="IPR003400">
    <property type="entry name" value="ExbD"/>
</dbReference>
<organism evidence="9 10">
    <name type="scientific">Kangiella spongicola</name>
    <dbReference type="NCBI Taxonomy" id="796379"/>
    <lineage>
        <taxon>Bacteria</taxon>
        <taxon>Pseudomonadati</taxon>
        <taxon>Pseudomonadota</taxon>
        <taxon>Gammaproteobacteria</taxon>
        <taxon>Kangiellales</taxon>
        <taxon>Kangiellaceae</taxon>
        <taxon>Kangiella</taxon>
    </lineage>
</organism>
<comment type="subcellular location">
    <subcellularLocation>
        <location evidence="1">Cell membrane</location>
        <topology evidence="1">Single-pass membrane protein</topology>
    </subcellularLocation>
    <subcellularLocation>
        <location evidence="7">Cell membrane</location>
        <topology evidence="7">Single-pass type II membrane protein</topology>
    </subcellularLocation>
</comment>
<evidence type="ECO:0000256" key="7">
    <source>
        <dbReference type="RuleBase" id="RU003879"/>
    </source>
</evidence>
<comment type="similarity">
    <text evidence="2 7">Belongs to the ExbD/TolR family.</text>
</comment>
<keyword evidence="7" id="KW-0653">Protein transport</keyword>
<keyword evidence="4 7" id="KW-0812">Transmembrane</keyword>
<evidence type="ECO:0000256" key="5">
    <source>
        <dbReference type="ARBA" id="ARBA00022989"/>
    </source>
</evidence>
<gene>
    <name evidence="9" type="ORF">DL796_10795</name>
</gene>
<keyword evidence="5 8" id="KW-1133">Transmembrane helix</keyword>
<feature type="transmembrane region" description="Helical" evidence="8">
    <location>
        <begin position="12"/>
        <end position="31"/>
    </location>
</feature>
<dbReference type="Proteomes" id="UP000247689">
    <property type="component" value="Unassembled WGS sequence"/>
</dbReference>
<dbReference type="EMBL" id="QICH01000003">
    <property type="protein sequence ID" value="PXF62800.1"/>
    <property type="molecule type" value="Genomic_DNA"/>
</dbReference>
<dbReference type="Gene3D" id="3.30.420.270">
    <property type="match status" value="1"/>
</dbReference>
<dbReference type="GO" id="GO:0022857">
    <property type="term" value="F:transmembrane transporter activity"/>
    <property type="evidence" value="ECO:0007669"/>
    <property type="project" value="InterPro"/>
</dbReference>
<evidence type="ECO:0000313" key="10">
    <source>
        <dbReference type="Proteomes" id="UP000247689"/>
    </source>
</evidence>
<keyword evidence="10" id="KW-1185">Reference proteome</keyword>
<dbReference type="GO" id="GO:0005886">
    <property type="term" value="C:plasma membrane"/>
    <property type="evidence" value="ECO:0007669"/>
    <property type="project" value="UniProtKB-SubCell"/>
</dbReference>
<evidence type="ECO:0000256" key="1">
    <source>
        <dbReference type="ARBA" id="ARBA00004162"/>
    </source>
</evidence>
<evidence type="ECO:0000256" key="6">
    <source>
        <dbReference type="ARBA" id="ARBA00023136"/>
    </source>
</evidence>
<keyword evidence="7" id="KW-0813">Transport</keyword>
<evidence type="ECO:0000313" key="9">
    <source>
        <dbReference type="EMBL" id="PXF62800.1"/>
    </source>
</evidence>
<evidence type="ECO:0000256" key="4">
    <source>
        <dbReference type="ARBA" id="ARBA00022692"/>
    </source>
</evidence>
<evidence type="ECO:0000256" key="2">
    <source>
        <dbReference type="ARBA" id="ARBA00005811"/>
    </source>
</evidence>
<protein>
    <submittedName>
        <fullName evidence="9">Biopolymer transporter ExbD</fullName>
    </submittedName>
</protein>
<proteinExistence type="inferred from homology"/>
<keyword evidence="3" id="KW-1003">Cell membrane</keyword>